<reference evidence="1" key="2">
    <citation type="submission" date="2020-09" db="EMBL/GenBank/DDBJ databases">
        <authorList>
            <person name="Sun Q."/>
            <person name="Zhou Y."/>
        </authorList>
    </citation>
    <scope>NUCLEOTIDE SEQUENCE</scope>
    <source>
        <strain evidence="1">CGMCC 1.12919</strain>
    </source>
</reference>
<name>A0A916XD67_9HYPH</name>
<evidence type="ECO:0000313" key="2">
    <source>
        <dbReference type="Proteomes" id="UP000637002"/>
    </source>
</evidence>
<organism evidence="1 2">
    <name type="scientific">Chelatococcus reniformis</name>
    <dbReference type="NCBI Taxonomy" id="1494448"/>
    <lineage>
        <taxon>Bacteria</taxon>
        <taxon>Pseudomonadati</taxon>
        <taxon>Pseudomonadota</taxon>
        <taxon>Alphaproteobacteria</taxon>
        <taxon>Hyphomicrobiales</taxon>
        <taxon>Chelatococcaceae</taxon>
        <taxon>Chelatococcus</taxon>
    </lineage>
</organism>
<evidence type="ECO:0008006" key="3">
    <source>
        <dbReference type="Google" id="ProtNLM"/>
    </source>
</evidence>
<evidence type="ECO:0000313" key="1">
    <source>
        <dbReference type="EMBL" id="GGC64924.1"/>
    </source>
</evidence>
<protein>
    <recommendedName>
        <fullName evidence="3">DUF2783 domain-containing protein</fullName>
    </recommendedName>
</protein>
<accession>A0A916XD67</accession>
<keyword evidence="2" id="KW-1185">Reference proteome</keyword>
<sequence length="75" mass="8137">MLTTELNIADPDGFYEALIGLHRDLTAEQSRLVNAKLVLLLANHVGDRTVLDEAMALARRGLVPSGEDRAMHAVA</sequence>
<dbReference type="AlphaFoldDB" id="A0A916XD67"/>
<dbReference type="RefSeq" id="WP_188609438.1">
    <property type="nucleotide sequence ID" value="NZ_BMGG01000004.1"/>
</dbReference>
<dbReference type="InterPro" id="IPR021233">
    <property type="entry name" value="DUF2783"/>
</dbReference>
<comment type="caution">
    <text evidence="1">The sequence shown here is derived from an EMBL/GenBank/DDBJ whole genome shotgun (WGS) entry which is preliminary data.</text>
</comment>
<dbReference type="EMBL" id="BMGG01000004">
    <property type="protein sequence ID" value="GGC64924.1"/>
    <property type="molecule type" value="Genomic_DNA"/>
</dbReference>
<dbReference type="Proteomes" id="UP000637002">
    <property type="component" value="Unassembled WGS sequence"/>
</dbReference>
<dbReference type="Pfam" id="PF10932">
    <property type="entry name" value="DUF2783"/>
    <property type="match status" value="1"/>
</dbReference>
<gene>
    <name evidence="1" type="ORF">GCM10010994_24390</name>
</gene>
<proteinExistence type="predicted"/>
<reference evidence="1" key="1">
    <citation type="journal article" date="2014" name="Int. J. Syst. Evol. Microbiol.">
        <title>Complete genome sequence of Corynebacterium casei LMG S-19264T (=DSM 44701T), isolated from a smear-ripened cheese.</title>
        <authorList>
            <consortium name="US DOE Joint Genome Institute (JGI-PGF)"/>
            <person name="Walter F."/>
            <person name="Albersmeier A."/>
            <person name="Kalinowski J."/>
            <person name="Ruckert C."/>
        </authorList>
    </citation>
    <scope>NUCLEOTIDE SEQUENCE</scope>
    <source>
        <strain evidence="1">CGMCC 1.12919</strain>
    </source>
</reference>